<keyword evidence="3" id="KW-0004">4Fe-4S</keyword>
<keyword evidence="7" id="KW-0411">Iron-sulfur</keyword>
<evidence type="ECO:0000256" key="3">
    <source>
        <dbReference type="ARBA" id="ARBA00022485"/>
    </source>
</evidence>
<evidence type="ECO:0000256" key="8">
    <source>
        <dbReference type="ARBA" id="ARBA00049934"/>
    </source>
</evidence>
<dbReference type="GO" id="GO:0016625">
    <property type="term" value="F:oxidoreductase activity, acting on the aldehyde or oxo group of donors, iron-sulfur protein as acceptor"/>
    <property type="evidence" value="ECO:0007669"/>
    <property type="project" value="InterPro"/>
</dbReference>
<dbReference type="InterPro" id="IPR013983">
    <property type="entry name" value="Ald_Fedxn_OxRdtase_N"/>
</dbReference>
<proteinExistence type="inferred from homology"/>
<dbReference type="PANTHER" id="PTHR30038:SF0">
    <property type="entry name" value="TUNGSTEN-CONTAINING ALDEHYDE FERREDOXIN OXIDOREDUCTASE"/>
    <property type="match status" value="1"/>
</dbReference>
<gene>
    <name evidence="10" type="ORF">SAMN03080606_00766</name>
</gene>
<dbReference type="InterPro" id="IPR013985">
    <property type="entry name" value="Ald_Fedxn_OxRdtase_dom3"/>
</dbReference>
<keyword evidence="11" id="KW-1185">Reference proteome</keyword>
<evidence type="ECO:0000256" key="7">
    <source>
        <dbReference type="ARBA" id="ARBA00023014"/>
    </source>
</evidence>
<dbReference type="InterPro" id="IPR036021">
    <property type="entry name" value="Tungsten_al_ferr_oxy-like_C"/>
</dbReference>
<dbReference type="EMBL" id="FMUS01000003">
    <property type="protein sequence ID" value="SCY05870.1"/>
    <property type="molecule type" value="Genomic_DNA"/>
</dbReference>
<name>A0A1G5CUI8_9FIRM</name>
<sequence>MYECYSKRLLRINLTLKTYTIEPISDEYIEKYIGGIGFGTEIVFREVPPTVDAFDEKNKITINVGPINGTRAPLFAQSCIVTKSPASNGMVNSYAGGDMAYRIKQSGFDSIIIEGRSDQLVYVLVDENGAQFYDANQLKGKTTDYTEDHIKSIHGKELGVISIGLAGENMVRFAACISNTRAYGRGGVGGVFGSKNLKAIAMKGNKDIKVNDPEGFEKNVDKCIEIIERAFGDNWNLLASFGKNGTGSGLGMINSRNALATKNHKLSRFQNGDKIDGYAYMENYPTRLVACHACAVHCGQVHRFEKGKFPGMVTRGPEYETMYSFGSDILNDDREILAKAHQICEEYGMDTLSAGCTVAFAMECYEKGLIDKKDTGGIDLKFGNNEEMIRMLEKIGKRENIGNLLAEGTRRASQKIGKGSEGFAMQVKGLEFAAWMPQRMKGVALTFATSNRGACHKRAPVGLEITGKIPMDSIQNKPELVKEIQDKVNALFTLVCCRFAEFEYPMGLFLDLLTSASGIRVSEEEFVKKGEMIWNMERMFNIESGMSKSDDWLPERCFEALTDIKEPFLPLTEKDLTNMLDRYYELRGWDSQGIPKKETLDILGIVR</sequence>
<comment type="cofactor">
    <cofactor evidence="1">
        <name>[4Fe-4S] cluster</name>
        <dbReference type="ChEBI" id="CHEBI:49883"/>
    </cofactor>
</comment>
<dbReference type="Gene3D" id="1.10.599.10">
    <property type="entry name" value="Aldehyde Ferredoxin Oxidoreductase Protein, subunit A, domain 3"/>
    <property type="match status" value="1"/>
</dbReference>
<evidence type="ECO:0000259" key="9">
    <source>
        <dbReference type="SMART" id="SM00790"/>
    </source>
</evidence>
<organism evidence="10 11">
    <name type="scientific">Alkaliphilus peptidifermentans DSM 18978</name>
    <dbReference type="NCBI Taxonomy" id="1120976"/>
    <lineage>
        <taxon>Bacteria</taxon>
        <taxon>Bacillati</taxon>
        <taxon>Bacillota</taxon>
        <taxon>Clostridia</taxon>
        <taxon>Peptostreptococcales</taxon>
        <taxon>Natronincolaceae</taxon>
        <taxon>Alkaliphilus</taxon>
    </lineage>
</organism>
<keyword evidence="4" id="KW-0479">Metal-binding</keyword>
<dbReference type="Pfam" id="PF02730">
    <property type="entry name" value="AFOR_N"/>
    <property type="match status" value="1"/>
</dbReference>
<comment type="similarity">
    <text evidence="2">Belongs to the AOR/FOR family.</text>
</comment>
<protein>
    <submittedName>
        <fullName evidence="10">Aldehyde:ferredoxin oxidoreductase</fullName>
    </submittedName>
</protein>
<evidence type="ECO:0000256" key="5">
    <source>
        <dbReference type="ARBA" id="ARBA00023002"/>
    </source>
</evidence>
<reference evidence="10 11" key="1">
    <citation type="submission" date="2016-10" db="EMBL/GenBank/DDBJ databases">
        <authorList>
            <person name="de Groot N.N."/>
        </authorList>
    </citation>
    <scope>NUCLEOTIDE SEQUENCE [LARGE SCALE GENOMIC DNA]</scope>
    <source>
        <strain evidence="10 11">DSM 18978</strain>
    </source>
</reference>
<dbReference type="InterPro" id="IPR036503">
    <property type="entry name" value="Ald_Fedxn_OxRdtase_N_sf"/>
</dbReference>
<keyword evidence="5" id="KW-0560">Oxidoreductase</keyword>
<dbReference type="GO" id="GO:0046872">
    <property type="term" value="F:metal ion binding"/>
    <property type="evidence" value="ECO:0007669"/>
    <property type="project" value="UniProtKB-KW"/>
</dbReference>
<evidence type="ECO:0000313" key="10">
    <source>
        <dbReference type="EMBL" id="SCY05870.1"/>
    </source>
</evidence>
<dbReference type="InterPro" id="IPR001203">
    <property type="entry name" value="OxRdtase_Ald_Fedxn_C"/>
</dbReference>
<dbReference type="Gene3D" id="3.60.9.10">
    <property type="entry name" value="Aldehyde ferredoxin oxidoreductase, N-terminal domain"/>
    <property type="match status" value="1"/>
</dbReference>
<dbReference type="SUPFAM" id="SSF56228">
    <property type="entry name" value="Aldehyde ferredoxin oxidoreductase, N-terminal domain"/>
    <property type="match status" value="1"/>
</dbReference>
<dbReference type="STRING" id="1120976.SAMN03080606_00766"/>
<dbReference type="PANTHER" id="PTHR30038">
    <property type="entry name" value="ALDEHYDE FERREDOXIN OXIDOREDUCTASE"/>
    <property type="match status" value="1"/>
</dbReference>
<accession>A0A1G5CUI8</accession>
<dbReference type="AlphaFoldDB" id="A0A1G5CUI8"/>
<evidence type="ECO:0000256" key="1">
    <source>
        <dbReference type="ARBA" id="ARBA00001966"/>
    </source>
</evidence>
<dbReference type="Pfam" id="PF01314">
    <property type="entry name" value="AFOR_C"/>
    <property type="match status" value="1"/>
</dbReference>
<evidence type="ECO:0000256" key="2">
    <source>
        <dbReference type="ARBA" id="ARBA00011032"/>
    </source>
</evidence>
<dbReference type="GO" id="GO:0051539">
    <property type="term" value="F:4 iron, 4 sulfur cluster binding"/>
    <property type="evidence" value="ECO:0007669"/>
    <property type="project" value="UniProtKB-KW"/>
</dbReference>
<comment type="cofactor">
    <cofactor evidence="8">
        <name>tungstopterin</name>
        <dbReference type="ChEBI" id="CHEBI:30402"/>
    </cofactor>
</comment>
<dbReference type="Proteomes" id="UP000198636">
    <property type="component" value="Unassembled WGS sequence"/>
</dbReference>
<evidence type="ECO:0000256" key="6">
    <source>
        <dbReference type="ARBA" id="ARBA00023004"/>
    </source>
</evidence>
<evidence type="ECO:0000313" key="11">
    <source>
        <dbReference type="Proteomes" id="UP000198636"/>
    </source>
</evidence>
<dbReference type="Gene3D" id="1.10.569.10">
    <property type="entry name" value="Aldehyde Ferredoxin Oxidoreductase Protein, subunit A, domain 2"/>
    <property type="match status" value="1"/>
</dbReference>
<dbReference type="SUPFAM" id="SSF48310">
    <property type="entry name" value="Aldehyde ferredoxin oxidoreductase, C-terminal domains"/>
    <property type="match status" value="1"/>
</dbReference>
<dbReference type="SMART" id="SM00790">
    <property type="entry name" value="AFOR_N"/>
    <property type="match status" value="1"/>
</dbReference>
<feature type="domain" description="Aldehyde ferredoxin oxidoreductase N-terminal" evidence="9">
    <location>
        <begin position="5"/>
        <end position="206"/>
    </location>
</feature>
<dbReference type="InterPro" id="IPR013984">
    <property type="entry name" value="Ald_Fedxn_OxRdtase_dom2"/>
</dbReference>
<dbReference type="RefSeq" id="WP_176758850.1">
    <property type="nucleotide sequence ID" value="NZ_FMUS01000003.1"/>
</dbReference>
<dbReference type="GO" id="GO:0009055">
    <property type="term" value="F:electron transfer activity"/>
    <property type="evidence" value="ECO:0007669"/>
    <property type="project" value="InterPro"/>
</dbReference>
<dbReference type="InterPro" id="IPR051919">
    <property type="entry name" value="W-dependent_AOR"/>
</dbReference>
<evidence type="ECO:0000256" key="4">
    <source>
        <dbReference type="ARBA" id="ARBA00022723"/>
    </source>
</evidence>
<keyword evidence="6" id="KW-0408">Iron</keyword>